<evidence type="ECO:0000313" key="1">
    <source>
        <dbReference type="Proteomes" id="UP000036681"/>
    </source>
</evidence>
<dbReference type="WBParaSite" id="ALUE_0000206101-mRNA-1">
    <property type="protein sequence ID" value="ALUE_0000206101-mRNA-1"/>
    <property type="gene ID" value="ALUE_0000206101"/>
</dbReference>
<organism evidence="1 2">
    <name type="scientific">Ascaris lumbricoides</name>
    <name type="common">Giant roundworm</name>
    <dbReference type="NCBI Taxonomy" id="6252"/>
    <lineage>
        <taxon>Eukaryota</taxon>
        <taxon>Metazoa</taxon>
        <taxon>Ecdysozoa</taxon>
        <taxon>Nematoda</taxon>
        <taxon>Chromadorea</taxon>
        <taxon>Rhabditida</taxon>
        <taxon>Spirurina</taxon>
        <taxon>Ascaridomorpha</taxon>
        <taxon>Ascaridoidea</taxon>
        <taxon>Ascarididae</taxon>
        <taxon>Ascaris</taxon>
    </lineage>
</organism>
<evidence type="ECO:0000313" key="2">
    <source>
        <dbReference type="WBParaSite" id="ALUE_0000206101-mRNA-1"/>
    </source>
</evidence>
<dbReference type="AlphaFoldDB" id="A0A0M3HKL6"/>
<reference evidence="2" key="1">
    <citation type="submission" date="2017-02" db="UniProtKB">
        <authorList>
            <consortium name="WormBaseParasite"/>
        </authorList>
    </citation>
    <scope>IDENTIFICATION</scope>
</reference>
<sequence length="32" mass="3564">MTMVVKDVDVAIHAMMFNAHNGMYADSLRSHA</sequence>
<protein>
    <submittedName>
        <fullName evidence="2">NADH-quinone oxidoreductase subunit C</fullName>
    </submittedName>
</protein>
<proteinExistence type="predicted"/>
<name>A0A0M3HKL6_ASCLU</name>
<accession>A0A0M3HKL6</accession>
<keyword evidence="1" id="KW-1185">Reference proteome</keyword>
<dbReference type="Proteomes" id="UP000036681">
    <property type="component" value="Unplaced"/>
</dbReference>